<dbReference type="EMBL" id="JBBPBM010000041">
    <property type="protein sequence ID" value="KAK8524871.1"/>
    <property type="molecule type" value="Genomic_DNA"/>
</dbReference>
<comment type="caution">
    <text evidence="2">The sequence shown here is derived from an EMBL/GenBank/DDBJ whole genome shotgun (WGS) entry which is preliminary data.</text>
</comment>
<sequence>MSVQNPIVASGALAYLNTDGRPLDLHEVASLPSLERPASLTLLEDQPIVKKSKSADRVISTVDIAAMDDDSDEGKQAAVHDNDVVINRIDNETGDPVTYASVAAKSTLNGSSADSDQRGVELQRDVDQIQQALQSEQPKQSKSVSVTTGGIAPRKNAAYVESNPTRKNKSKASAGMHEAIVISEHGAQATGAQAIGASGSKGRHSRNIGVKNVLGTVWGNLKGRRLIETRGSNGKDVSEFITELSDRLDEGDVELDDTEDISSDTDSR</sequence>
<name>A0ABR2CWY9_9ROSI</name>
<proteinExistence type="predicted"/>
<protein>
    <submittedName>
        <fullName evidence="2">Uncharacterized protein</fullName>
    </submittedName>
</protein>
<organism evidence="2 3">
    <name type="scientific">Hibiscus sabdariffa</name>
    <name type="common">roselle</name>
    <dbReference type="NCBI Taxonomy" id="183260"/>
    <lineage>
        <taxon>Eukaryota</taxon>
        <taxon>Viridiplantae</taxon>
        <taxon>Streptophyta</taxon>
        <taxon>Embryophyta</taxon>
        <taxon>Tracheophyta</taxon>
        <taxon>Spermatophyta</taxon>
        <taxon>Magnoliopsida</taxon>
        <taxon>eudicotyledons</taxon>
        <taxon>Gunneridae</taxon>
        <taxon>Pentapetalae</taxon>
        <taxon>rosids</taxon>
        <taxon>malvids</taxon>
        <taxon>Malvales</taxon>
        <taxon>Malvaceae</taxon>
        <taxon>Malvoideae</taxon>
        <taxon>Hibiscus</taxon>
    </lineage>
</organism>
<reference evidence="2 3" key="1">
    <citation type="journal article" date="2024" name="G3 (Bethesda)">
        <title>Genome assembly of Hibiscus sabdariffa L. provides insights into metabolisms of medicinal natural products.</title>
        <authorList>
            <person name="Kim T."/>
        </authorList>
    </citation>
    <scope>NUCLEOTIDE SEQUENCE [LARGE SCALE GENOMIC DNA]</scope>
    <source>
        <strain evidence="2">TK-2024</strain>
        <tissue evidence="2">Old leaves</tissue>
    </source>
</reference>
<feature type="region of interest" description="Disordered" evidence="1">
    <location>
        <begin position="248"/>
        <end position="268"/>
    </location>
</feature>
<evidence type="ECO:0000313" key="2">
    <source>
        <dbReference type="EMBL" id="KAK8524871.1"/>
    </source>
</evidence>
<dbReference type="Proteomes" id="UP001472677">
    <property type="component" value="Unassembled WGS sequence"/>
</dbReference>
<keyword evidence="3" id="KW-1185">Reference proteome</keyword>
<gene>
    <name evidence="2" type="ORF">V6N12_029723</name>
</gene>
<evidence type="ECO:0000313" key="3">
    <source>
        <dbReference type="Proteomes" id="UP001472677"/>
    </source>
</evidence>
<feature type="compositionally biased region" description="Acidic residues" evidence="1">
    <location>
        <begin position="251"/>
        <end position="268"/>
    </location>
</feature>
<evidence type="ECO:0000256" key="1">
    <source>
        <dbReference type="SAM" id="MobiDB-lite"/>
    </source>
</evidence>
<accession>A0ABR2CWY9</accession>